<dbReference type="EMBL" id="NEFX01000018">
    <property type="protein sequence ID" value="OTW30561.1"/>
    <property type="molecule type" value="Genomic_DNA"/>
</dbReference>
<organism evidence="1 2">
    <name type="scientific">Staphylococcus agnetis</name>
    <dbReference type="NCBI Taxonomy" id="985762"/>
    <lineage>
        <taxon>Bacteria</taxon>
        <taxon>Bacillati</taxon>
        <taxon>Bacillota</taxon>
        <taxon>Bacilli</taxon>
        <taxon>Bacillales</taxon>
        <taxon>Staphylococcaceae</taxon>
        <taxon>Staphylococcus</taxon>
    </lineage>
</organism>
<dbReference type="RefSeq" id="WP_052257820.1">
    <property type="nucleotide sequence ID" value="NZ_JAPTFZ010000006.1"/>
</dbReference>
<evidence type="ECO:0000313" key="1">
    <source>
        <dbReference type="EMBL" id="OTW30561.1"/>
    </source>
</evidence>
<accession>A0ABX3Z3Q7</accession>
<dbReference type="Gene3D" id="3.40.50.360">
    <property type="match status" value="1"/>
</dbReference>
<dbReference type="Proteomes" id="UP000195208">
    <property type="component" value="Unassembled WGS sequence"/>
</dbReference>
<dbReference type="NCBIfam" id="TIGR00333">
    <property type="entry name" value="nrdI"/>
    <property type="match status" value="1"/>
</dbReference>
<dbReference type="PANTHER" id="PTHR37297:SF1">
    <property type="entry name" value="PROTEIN NRDI"/>
    <property type="match status" value="1"/>
</dbReference>
<evidence type="ECO:0000313" key="2">
    <source>
        <dbReference type="Proteomes" id="UP000195208"/>
    </source>
</evidence>
<dbReference type="InterPro" id="IPR004465">
    <property type="entry name" value="RNR_NrdI"/>
</dbReference>
<sequence>MRKIKYNKNKDMIIAYYSFSGKTEKFINKLSGFNIININKNTIIDNPYILVTPTYNIGEVPEEVNLFLQNNHKNMIAVMSAGNRNWGSNFAVSGDKISNKYNVDLIGKFEMYGTQNDVDKLISYIRDYYESTNI</sequence>
<dbReference type="InterPro" id="IPR029039">
    <property type="entry name" value="Flavoprotein-like_sf"/>
</dbReference>
<keyword evidence="2" id="KW-1185">Reference proteome</keyword>
<protein>
    <submittedName>
        <fullName evidence="1">Class Ib ribonucleoside-diphosphate reductase assembly flavoprotein NrdI</fullName>
    </submittedName>
</protein>
<gene>
    <name evidence="1" type="ORF">B9M88_09855</name>
</gene>
<reference evidence="1 2" key="1">
    <citation type="submission" date="2017-04" db="EMBL/GenBank/DDBJ databases">
        <title>Staphylococcus agnetis, a potential pathogen in the broiler production.</title>
        <authorList>
            <person name="Poulsen L."/>
        </authorList>
    </citation>
    <scope>NUCLEOTIDE SEQUENCE [LARGE SCALE GENOMIC DNA]</scope>
    <source>
        <strain evidence="1 2">723_310714_2_2_spleen</strain>
    </source>
</reference>
<dbReference type="PIRSF" id="PIRSF005087">
    <property type="entry name" value="NrdI"/>
    <property type="match status" value="1"/>
</dbReference>
<dbReference type="GeneID" id="41072883"/>
<dbReference type="SUPFAM" id="SSF52218">
    <property type="entry name" value="Flavoproteins"/>
    <property type="match status" value="1"/>
</dbReference>
<name>A0ABX3Z3Q7_9STAP</name>
<dbReference type="Pfam" id="PF07972">
    <property type="entry name" value="Flavodoxin_NdrI"/>
    <property type="match status" value="1"/>
</dbReference>
<proteinExistence type="predicted"/>
<dbReference type="PANTHER" id="PTHR37297">
    <property type="entry name" value="PROTEIN NRDI"/>
    <property type="match status" value="1"/>
</dbReference>
<comment type="caution">
    <text evidence="1">The sequence shown here is derived from an EMBL/GenBank/DDBJ whole genome shotgun (WGS) entry which is preliminary data.</text>
</comment>